<evidence type="ECO:0000259" key="4">
    <source>
        <dbReference type="PROSITE" id="PS51525"/>
    </source>
</evidence>
<dbReference type="PANTHER" id="PTHR45926">
    <property type="entry name" value="OSJNBA0053K19.4 PROTEIN"/>
    <property type="match status" value="1"/>
</dbReference>
<feature type="compositionally biased region" description="Polar residues" evidence="3">
    <location>
        <begin position="97"/>
        <end position="124"/>
    </location>
</feature>
<comment type="caution">
    <text evidence="5">The sequence shown here is derived from an EMBL/GenBank/DDBJ whole genome shotgun (WGS) entry which is preliminary data.</text>
</comment>
<dbReference type="PROSITE" id="PS51525">
    <property type="entry name" value="NET"/>
    <property type="match status" value="1"/>
</dbReference>
<dbReference type="RefSeq" id="XP_068349455.1">
    <property type="nucleotide sequence ID" value="XM_068511465.1"/>
</dbReference>
<evidence type="ECO:0000256" key="1">
    <source>
        <dbReference type="ARBA" id="ARBA00023015"/>
    </source>
</evidence>
<reference evidence="5" key="1">
    <citation type="submission" date="2016-10" db="EMBL/GenBank/DDBJ databases">
        <authorList>
            <person name="Benchimol M."/>
            <person name="Almeida L.G."/>
            <person name="Vasconcelos A.T."/>
            <person name="Perreira-Neves A."/>
            <person name="Rosa I.A."/>
            <person name="Tasca T."/>
            <person name="Bogo M.R."/>
            <person name="de Souza W."/>
        </authorList>
    </citation>
    <scope>NUCLEOTIDE SEQUENCE [LARGE SCALE GENOMIC DNA]</scope>
    <source>
        <strain evidence="5">K</strain>
    </source>
</reference>
<dbReference type="GeneID" id="94846169"/>
<evidence type="ECO:0000313" key="5">
    <source>
        <dbReference type="EMBL" id="OHS96318.1"/>
    </source>
</evidence>
<evidence type="ECO:0000256" key="3">
    <source>
        <dbReference type="SAM" id="MobiDB-lite"/>
    </source>
</evidence>
<protein>
    <recommendedName>
        <fullName evidence="4">NET domain-containing protein</fullName>
    </recommendedName>
</protein>
<dbReference type="AlphaFoldDB" id="A0A1J4JAW2"/>
<gene>
    <name evidence="5" type="ORF">TRFO_37509</name>
</gene>
<feature type="compositionally biased region" description="Polar residues" evidence="3">
    <location>
        <begin position="51"/>
        <end position="68"/>
    </location>
</feature>
<accession>A0A1J4JAW2</accession>
<proteinExistence type="predicted"/>
<sequence>MANLMMRQLKSYYKEQTEFFFDNPTFGWAKKLDKLRLAFSKLSKSGPGEIFTTQSTIHTLSSSNSGNLPTKEPSTNKKKSSSTSKPKPKKKTEITKQNSQENNQIQLSTFPQPNSQPFDNQLPVQQQQQQQTSLPEIQSMAPSLQHQSFPSIQTLMGNSSFSERAFTQEEIDKLQEDIQNIATDDSMPQMIEIIKENEENVSANGEEVEVDLIELKPKTLQALRLFVDKMMREKSSI</sequence>
<dbReference type="InterPro" id="IPR027353">
    <property type="entry name" value="NET_dom"/>
</dbReference>
<keyword evidence="2" id="KW-0804">Transcription</keyword>
<name>A0A1J4JAW2_9EUKA</name>
<dbReference type="Pfam" id="PF17035">
    <property type="entry name" value="BET"/>
    <property type="match status" value="1"/>
</dbReference>
<keyword evidence="6" id="KW-1185">Reference proteome</keyword>
<dbReference type="EMBL" id="MLAK01001183">
    <property type="protein sequence ID" value="OHS96318.1"/>
    <property type="molecule type" value="Genomic_DNA"/>
</dbReference>
<organism evidence="5 6">
    <name type="scientific">Tritrichomonas foetus</name>
    <dbReference type="NCBI Taxonomy" id="1144522"/>
    <lineage>
        <taxon>Eukaryota</taxon>
        <taxon>Metamonada</taxon>
        <taxon>Parabasalia</taxon>
        <taxon>Tritrichomonadida</taxon>
        <taxon>Tritrichomonadidae</taxon>
        <taxon>Tritrichomonas</taxon>
    </lineage>
</organism>
<feature type="domain" description="NET" evidence="4">
    <location>
        <begin position="156"/>
        <end position="237"/>
    </location>
</feature>
<evidence type="ECO:0000256" key="2">
    <source>
        <dbReference type="ARBA" id="ARBA00023163"/>
    </source>
</evidence>
<keyword evidence="1" id="KW-0805">Transcription regulation</keyword>
<feature type="region of interest" description="Disordered" evidence="3">
    <location>
        <begin position="48"/>
        <end position="136"/>
    </location>
</feature>
<dbReference type="InterPro" id="IPR038336">
    <property type="entry name" value="NET_sf"/>
</dbReference>
<feature type="compositionally biased region" description="Basic residues" evidence="3">
    <location>
        <begin position="76"/>
        <end position="90"/>
    </location>
</feature>
<evidence type="ECO:0000313" key="6">
    <source>
        <dbReference type="Proteomes" id="UP000179807"/>
    </source>
</evidence>
<dbReference type="Proteomes" id="UP000179807">
    <property type="component" value="Unassembled WGS sequence"/>
</dbReference>
<dbReference type="Gene3D" id="1.20.1270.220">
    <property type="match status" value="1"/>
</dbReference>
<dbReference type="VEuPathDB" id="TrichDB:TRFO_37509"/>